<evidence type="ECO:0000313" key="8">
    <source>
        <dbReference type="EMBL" id="MBK6087167.1"/>
    </source>
</evidence>
<name>A0A934TXZ8_9FIRM</name>
<dbReference type="NCBIfam" id="TIGR00084">
    <property type="entry name" value="ruvA"/>
    <property type="match status" value="1"/>
</dbReference>
<feature type="domain" description="Helix-hairpin-helix DNA-binding motif class 1" evidence="7">
    <location>
        <begin position="72"/>
        <end position="91"/>
    </location>
</feature>
<protein>
    <recommendedName>
        <fullName evidence="6">Holliday junction branch migration complex subunit RuvA</fullName>
    </recommendedName>
</protein>
<dbReference type="Proteomes" id="UP000633365">
    <property type="component" value="Unassembled WGS sequence"/>
</dbReference>
<dbReference type="SUPFAM" id="SSF47781">
    <property type="entry name" value="RuvA domain 2-like"/>
    <property type="match status" value="1"/>
</dbReference>
<evidence type="ECO:0000259" key="7">
    <source>
        <dbReference type="SMART" id="SM00278"/>
    </source>
</evidence>
<dbReference type="SMART" id="SM00278">
    <property type="entry name" value="HhH1"/>
    <property type="match status" value="2"/>
</dbReference>
<comment type="similarity">
    <text evidence="6">Belongs to the RuvA family.</text>
</comment>
<dbReference type="GO" id="GO:0005737">
    <property type="term" value="C:cytoplasm"/>
    <property type="evidence" value="ECO:0007669"/>
    <property type="project" value="UniProtKB-SubCell"/>
</dbReference>
<dbReference type="GO" id="GO:0000400">
    <property type="term" value="F:four-way junction DNA binding"/>
    <property type="evidence" value="ECO:0007669"/>
    <property type="project" value="UniProtKB-UniRule"/>
</dbReference>
<accession>A0A934TXZ8</accession>
<feature type="domain" description="Helix-hairpin-helix DNA-binding motif class 1" evidence="7">
    <location>
        <begin position="107"/>
        <end position="126"/>
    </location>
</feature>
<keyword evidence="2 6" id="KW-0227">DNA damage</keyword>
<gene>
    <name evidence="6 8" type="primary">ruvA</name>
    <name evidence="8" type="ORF">JKK62_00590</name>
</gene>
<dbReference type="GO" id="GO:0006281">
    <property type="term" value="P:DNA repair"/>
    <property type="evidence" value="ECO:0007669"/>
    <property type="project" value="UniProtKB-UniRule"/>
</dbReference>
<dbReference type="GO" id="GO:0016787">
    <property type="term" value="F:hydrolase activity"/>
    <property type="evidence" value="ECO:0007669"/>
    <property type="project" value="UniProtKB-KW"/>
</dbReference>
<reference evidence="8" key="1">
    <citation type="submission" date="2021-01" db="EMBL/GenBank/DDBJ databases">
        <title>Genome public.</title>
        <authorList>
            <person name="Liu C."/>
            <person name="Sun Q."/>
        </authorList>
    </citation>
    <scope>NUCLEOTIDE SEQUENCE</scope>
    <source>
        <strain evidence="8">M6</strain>
    </source>
</reference>
<dbReference type="Gene3D" id="2.40.50.140">
    <property type="entry name" value="Nucleic acid-binding proteins"/>
    <property type="match status" value="1"/>
</dbReference>
<feature type="region of interest" description="Domain III" evidence="6">
    <location>
        <begin position="156"/>
        <end position="196"/>
    </location>
</feature>
<dbReference type="Gene3D" id="1.10.150.20">
    <property type="entry name" value="5' to 3' exonuclease, C-terminal subdomain"/>
    <property type="match status" value="1"/>
</dbReference>
<comment type="caution">
    <text evidence="6">Lacks conserved residue(s) required for the propagation of feature annotation.</text>
</comment>
<keyword evidence="4 6" id="KW-0233">DNA recombination</keyword>
<evidence type="ECO:0000256" key="3">
    <source>
        <dbReference type="ARBA" id="ARBA00023125"/>
    </source>
</evidence>
<dbReference type="Pfam" id="PF14520">
    <property type="entry name" value="HHH_5"/>
    <property type="match status" value="1"/>
</dbReference>
<dbReference type="Pfam" id="PF01330">
    <property type="entry name" value="RuvA_N"/>
    <property type="match status" value="1"/>
</dbReference>
<comment type="subcellular location">
    <subcellularLocation>
        <location evidence="6">Cytoplasm</location>
    </subcellularLocation>
</comment>
<dbReference type="CDD" id="cd14332">
    <property type="entry name" value="UBA_RuvA_C"/>
    <property type="match status" value="1"/>
</dbReference>
<dbReference type="GO" id="GO:0006310">
    <property type="term" value="P:DNA recombination"/>
    <property type="evidence" value="ECO:0007669"/>
    <property type="project" value="UniProtKB-UniRule"/>
</dbReference>
<evidence type="ECO:0000256" key="4">
    <source>
        <dbReference type="ARBA" id="ARBA00023172"/>
    </source>
</evidence>
<dbReference type="InterPro" id="IPR011114">
    <property type="entry name" value="RuvA_C"/>
</dbReference>
<dbReference type="AlphaFoldDB" id="A0A934TXZ8"/>
<keyword evidence="8" id="KW-0378">Hydrolase</keyword>
<dbReference type="GO" id="GO:0009378">
    <property type="term" value="F:four-way junction helicase activity"/>
    <property type="evidence" value="ECO:0007669"/>
    <property type="project" value="InterPro"/>
</dbReference>
<dbReference type="InterPro" id="IPR003583">
    <property type="entry name" value="Hlx-hairpin-Hlx_DNA-bd_motif"/>
</dbReference>
<dbReference type="InterPro" id="IPR012340">
    <property type="entry name" value="NA-bd_OB-fold"/>
</dbReference>
<dbReference type="InterPro" id="IPR010994">
    <property type="entry name" value="RuvA_2-like"/>
</dbReference>
<evidence type="ECO:0000313" key="9">
    <source>
        <dbReference type="Proteomes" id="UP000633365"/>
    </source>
</evidence>
<evidence type="ECO:0000256" key="5">
    <source>
        <dbReference type="ARBA" id="ARBA00023204"/>
    </source>
</evidence>
<comment type="function">
    <text evidence="6">The RuvA-RuvB-RuvC complex processes Holliday junction (HJ) DNA during genetic recombination and DNA repair, while the RuvA-RuvB complex plays an important role in the rescue of blocked DNA replication forks via replication fork reversal (RFR). RuvA specifically binds to HJ cruciform DNA, conferring on it an open structure. The RuvB hexamer acts as an ATP-dependent pump, pulling dsDNA into and through the RuvAB complex. HJ branch migration allows RuvC to scan DNA until it finds its consensus sequence, where it cleaves and resolves the cruciform DNA.</text>
</comment>
<evidence type="ECO:0000256" key="2">
    <source>
        <dbReference type="ARBA" id="ARBA00022763"/>
    </source>
</evidence>
<evidence type="ECO:0000256" key="1">
    <source>
        <dbReference type="ARBA" id="ARBA00022490"/>
    </source>
</evidence>
<dbReference type="GO" id="GO:0005524">
    <property type="term" value="F:ATP binding"/>
    <property type="evidence" value="ECO:0007669"/>
    <property type="project" value="InterPro"/>
</dbReference>
<comment type="domain">
    <text evidence="6">Has three domains with a flexible linker between the domains II and III and assumes an 'L' shape. Domain III is highly mobile and contacts RuvB.</text>
</comment>
<comment type="subunit">
    <text evidence="6">Homotetramer. Forms an RuvA(8)-RuvB(12)-Holliday junction (HJ) complex. HJ DNA is sandwiched between 2 RuvA tetramers; dsDNA enters through RuvA and exits via RuvB. An RuvB hexamer assembles on each DNA strand where it exits the tetramer. Each RuvB hexamer is contacted by two RuvA subunits (via domain III) on 2 adjacent RuvB subunits; this complex drives branch migration. In the full resolvosome a probable DNA-RuvA(4)-RuvB(12)-RuvC(2) complex forms which resolves the HJ.</text>
</comment>
<dbReference type="EMBL" id="JAEQMG010000010">
    <property type="protein sequence ID" value="MBK6087167.1"/>
    <property type="molecule type" value="Genomic_DNA"/>
</dbReference>
<dbReference type="InterPro" id="IPR013849">
    <property type="entry name" value="DNA_helicase_Holl-junc_RuvA_I"/>
</dbReference>
<evidence type="ECO:0000256" key="6">
    <source>
        <dbReference type="HAMAP-Rule" id="MF_00031"/>
    </source>
</evidence>
<proteinExistence type="inferred from homology"/>
<dbReference type="InterPro" id="IPR000085">
    <property type="entry name" value="RuvA"/>
</dbReference>
<sequence length="196" mass="20656">MIYSVRGNLILMDAGFAVVECGGVGYRVQTSITTQKQLKLNTETMLYTYMNVREDAMELFGFATKGELSTFKMLIGITGVGPKVALAILSDLTSEQIAMCVSSGDSKTLTRANGVGPKLAQRIVLELKDKIKGVTDTAGFDVGKGSVIVDTGNVPKAVAALAVLGYSAADVTPILSKLDPTMPVEAMIAATLKQMA</sequence>
<dbReference type="HAMAP" id="MF_00031">
    <property type="entry name" value="DNA_HJ_migration_RuvA"/>
    <property type="match status" value="1"/>
</dbReference>
<dbReference type="SUPFAM" id="SSF50249">
    <property type="entry name" value="Nucleic acid-binding proteins"/>
    <property type="match status" value="1"/>
</dbReference>
<dbReference type="Pfam" id="PF07499">
    <property type="entry name" value="RuvA_C"/>
    <property type="match status" value="1"/>
</dbReference>
<organism evidence="8 9">
    <name type="scientific">Ruminococcus difficilis</name>
    <dbReference type="NCBI Taxonomy" id="2763069"/>
    <lineage>
        <taxon>Bacteria</taxon>
        <taxon>Bacillati</taxon>
        <taxon>Bacillota</taxon>
        <taxon>Clostridia</taxon>
        <taxon>Eubacteriales</taxon>
        <taxon>Oscillospiraceae</taxon>
        <taxon>Ruminococcus</taxon>
    </lineage>
</organism>
<keyword evidence="3 6" id="KW-0238">DNA-binding</keyword>
<keyword evidence="9" id="KW-1185">Reference proteome</keyword>
<keyword evidence="5 6" id="KW-0234">DNA repair</keyword>
<dbReference type="RefSeq" id="WP_186833623.1">
    <property type="nucleotide sequence ID" value="NZ_JAEQMG010000010.1"/>
</dbReference>
<dbReference type="GO" id="GO:0048476">
    <property type="term" value="C:Holliday junction resolvase complex"/>
    <property type="evidence" value="ECO:0007669"/>
    <property type="project" value="UniProtKB-UniRule"/>
</dbReference>
<keyword evidence="1 6" id="KW-0963">Cytoplasm</keyword>
<comment type="caution">
    <text evidence="8">The sequence shown here is derived from an EMBL/GenBank/DDBJ whole genome shotgun (WGS) entry which is preliminary data.</text>
</comment>
<dbReference type="GO" id="GO:0009379">
    <property type="term" value="C:Holliday junction helicase complex"/>
    <property type="evidence" value="ECO:0007669"/>
    <property type="project" value="InterPro"/>
</dbReference>